<dbReference type="RefSeq" id="WP_092497727.1">
    <property type="nucleotide sequence ID" value="NZ_FNFV01000001.1"/>
</dbReference>
<evidence type="ECO:0000256" key="4">
    <source>
        <dbReference type="ARBA" id="ARBA00022692"/>
    </source>
</evidence>
<feature type="transmembrane region" description="Helical" evidence="7">
    <location>
        <begin position="60"/>
        <end position="81"/>
    </location>
</feature>
<evidence type="ECO:0000256" key="7">
    <source>
        <dbReference type="HAMAP-Rule" id="MF_00143"/>
    </source>
</evidence>
<accession>A0A1G8YV74</accession>
<evidence type="ECO:0000256" key="2">
    <source>
        <dbReference type="ARBA" id="ARBA00005774"/>
    </source>
</evidence>
<feature type="transmembrane region" description="Helical" evidence="7">
    <location>
        <begin position="20"/>
        <end position="40"/>
    </location>
</feature>
<dbReference type="GO" id="GO:0005886">
    <property type="term" value="C:plasma membrane"/>
    <property type="evidence" value="ECO:0007669"/>
    <property type="project" value="UniProtKB-SubCell"/>
</dbReference>
<name>A0A1G8YV74_9RHOB</name>
<keyword evidence="5 7" id="KW-1133">Transmembrane helix</keyword>
<keyword evidence="4 7" id="KW-0812">Transmembrane</keyword>
<dbReference type="Proteomes" id="UP000199328">
    <property type="component" value="Unassembled WGS sequence"/>
</dbReference>
<dbReference type="PANTHER" id="PTHR38596">
    <property type="entry name" value="UPF0114 PROTEIN YQHA"/>
    <property type="match status" value="1"/>
</dbReference>
<reference evidence="9" key="1">
    <citation type="submission" date="2016-10" db="EMBL/GenBank/DDBJ databases">
        <authorList>
            <person name="Varghese N."/>
            <person name="Submissions S."/>
        </authorList>
    </citation>
    <scope>NUCLEOTIDE SEQUENCE [LARGE SCALE GENOMIC DNA]</scope>
    <source>
        <strain evidence="9">CGMCC 1.10789</strain>
    </source>
</reference>
<dbReference type="InterPro" id="IPR020761">
    <property type="entry name" value="UPF0114_bac"/>
</dbReference>
<evidence type="ECO:0000256" key="5">
    <source>
        <dbReference type="ARBA" id="ARBA00022989"/>
    </source>
</evidence>
<organism evidence="8 9">
    <name type="scientific">Meinhardsimonia xiamenensis</name>
    <dbReference type="NCBI Taxonomy" id="990712"/>
    <lineage>
        <taxon>Bacteria</taxon>
        <taxon>Pseudomonadati</taxon>
        <taxon>Pseudomonadota</taxon>
        <taxon>Alphaproteobacteria</taxon>
        <taxon>Rhodobacterales</taxon>
        <taxon>Paracoccaceae</taxon>
        <taxon>Meinhardsimonia</taxon>
    </lineage>
</organism>
<sequence length="177" mass="20034">MTGKTRTEERFERLLFASRWILAPVYLGLALLLVLLLVVFLRDLLRYLPKALSLPYQDAILVTLTLIDIALVANLVVIVIFSGYENFVSKFDLGGREDRPTWMGKIDFSGLKIKLIGSIVAISGIDLLKRFMEIGRTETSISWEGLRWLITLHLVFVVSGVLLAAMDWLKERATSNH</sequence>
<proteinExistence type="inferred from homology"/>
<dbReference type="HAMAP" id="MF_00143">
    <property type="entry name" value="UPF0114"/>
    <property type="match status" value="1"/>
</dbReference>
<dbReference type="PANTHER" id="PTHR38596:SF1">
    <property type="entry name" value="UPF0114 PROTEIN YQHA"/>
    <property type="match status" value="1"/>
</dbReference>
<dbReference type="Pfam" id="PF03350">
    <property type="entry name" value="UPF0114"/>
    <property type="match status" value="1"/>
</dbReference>
<comment type="subcellular location">
    <subcellularLocation>
        <location evidence="1 7">Cell membrane</location>
        <topology evidence="1 7">Multi-pass membrane protein</topology>
    </subcellularLocation>
</comment>
<evidence type="ECO:0000313" key="8">
    <source>
        <dbReference type="EMBL" id="SDK05965.1"/>
    </source>
</evidence>
<feature type="transmembrane region" description="Helical" evidence="7">
    <location>
        <begin position="148"/>
        <end position="169"/>
    </location>
</feature>
<comment type="similarity">
    <text evidence="2 7">Belongs to the UPF0114 family.</text>
</comment>
<evidence type="ECO:0000256" key="3">
    <source>
        <dbReference type="ARBA" id="ARBA00022475"/>
    </source>
</evidence>
<dbReference type="OrthoDB" id="9783569at2"/>
<dbReference type="STRING" id="990712.SAMN05216257_101451"/>
<dbReference type="EMBL" id="FNFV01000001">
    <property type="protein sequence ID" value="SDK05965.1"/>
    <property type="molecule type" value="Genomic_DNA"/>
</dbReference>
<gene>
    <name evidence="8" type="ORF">SAMN05216257_101451</name>
</gene>
<protein>
    <recommendedName>
        <fullName evidence="7">UPF0114 protein SAMN05216257_101451</fullName>
    </recommendedName>
</protein>
<evidence type="ECO:0000313" key="9">
    <source>
        <dbReference type="Proteomes" id="UP000199328"/>
    </source>
</evidence>
<keyword evidence="9" id="KW-1185">Reference proteome</keyword>
<keyword evidence="3 7" id="KW-1003">Cell membrane</keyword>
<dbReference type="NCBIfam" id="TIGR00645">
    <property type="entry name" value="HI0507"/>
    <property type="match status" value="1"/>
</dbReference>
<evidence type="ECO:0000256" key="1">
    <source>
        <dbReference type="ARBA" id="ARBA00004651"/>
    </source>
</evidence>
<dbReference type="AlphaFoldDB" id="A0A1G8YV74"/>
<evidence type="ECO:0000256" key="6">
    <source>
        <dbReference type="ARBA" id="ARBA00023136"/>
    </source>
</evidence>
<dbReference type="InterPro" id="IPR005134">
    <property type="entry name" value="UPF0114"/>
</dbReference>
<keyword evidence="6 7" id="KW-0472">Membrane</keyword>